<accession>A0ABS5HV49</accession>
<organism evidence="8 9">
    <name type="scientific">Thalassovita aquimarina</name>
    <dbReference type="NCBI Taxonomy" id="2785917"/>
    <lineage>
        <taxon>Bacteria</taxon>
        <taxon>Pseudomonadati</taxon>
        <taxon>Pseudomonadota</taxon>
        <taxon>Alphaproteobacteria</taxon>
        <taxon>Rhodobacterales</taxon>
        <taxon>Roseobacteraceae</taxon>
        <taxon>Thalassovita</taxon>
    </lineage>
</organism>
<gene>
    <name evidence="8" type="ORF">IT775_17195</name>
</gene>
<feature type="transmembrane region" description="Helical" evidence="6">
    <location>
        <begin position="217"/>
        <end position="234"/>
    </location>
</feature>
<evidence type="ECO:0000256" key="4">
    <source>
        <dbReference type="ARBA" id="ARBA00022989"/>
    </source>
</evidence>
<dbReference type="PANTHER" id="PTHR22911">
    <property type="entry name" value="ACYL-MALONYL CONDENSING ENZYME-RELATED"/>
    <property type="match status" value="1"/>
</dbReference>
<evidence type="ECO:0000256" key="6">
    <source>
        <dbReference type="SAM" id="Phobius"/>
    </source>
</evidence>
<feature type="transmembrane region" description="Helical" evidence="6">
    <location>
        <begin position="246"/>
        <end position="265"/>
    </location>
</feature>
<feature type="transmembrane region" description="Helical" evidence="6">
    <location>
        <begin position="98"/>
        <end position="117"/>
    </location>
</feature>
<dbReference type="Pfam" id="PF00892">
    <property type="entry name" value="EamA"/>
    <property type="match status" value="2"/>
</dbReference>
<feature type="transmembrane region" description="Helical" evidence="6">
    <location>
        <begin position="271"/>
        <end position="289"/>
    </location>
</feature>
<dbReference type="SUPFAM" id="SSF103481">
    <property type="entry name" value="Multidrug resistance efflux transporter EmrE"/>
    <property type="match status" value="2"/>
</dbReference>
<evidence type="ECO:0000256" key="1">
    <source>
        <dbReference type="ARBA" id="ARBA00004141"/>
    </source>
</evidence>
<comment type="caution">
    <text evidence="8">The sequence shown here is derived from an EMBL/GenBank/DDBJ whole genome shotgun (WGS) entry which is preliminary data.</text>
</comment>
<keyword evidence="4 6" id="KW-1133">Transmembrane helix</keyword>
<evidence type="ECO:0000313" key="8">
    <source>
        <dbReference type="EMBL" id="MBR9652857.1"/>
    </source>
</evidence>
<dbReference type="PANTHER" id="PTHR22911:SF6">
    <property type="entry name" value="SOLUTE CARRIER FAMILY 35 MEMBER G1"/>
    <property type="match status" value="1"/>
</dbReference>
<evidence type="ECO:0000256" key="3">
    <source>
        <dbReference type="ARBA" id="ARBA00022692"/>
    </source>
</evidence>
<feature type="transmembrane region" description="Helical" evidence="6">
    <location>
        <begin position="179"/>
        <end position="202"/>
    </location>
</feature>
<dbReference type="EMBL" id="JADMKU010000019">
    <property type="protein sequence ID" value="MBR9652857.1"/>
    <property type="molecule type" value="Genomic_DNA"/>
</dbReference>
<dbReference type="RefSeq" id="WP_212702479.1">
    <property type="nucleotide sequence ID" value="NZ_JADMKU010000019.1"/>
</dbReference>
<keyword evidence="3 6" id="KW-0812">Transmembrane</keyword>
<feature type="transmembrane region" description="Helical" evidence="6">
    <location>
        <begin position="147"/>
        <end position="167"/>
    </location>
</feature>
<feature type="domain" description="EamA" evidence="7">
    <location>
        <begin position="8"/>
        <end position="140"/>
    </location>
</feature>
<keyword evidence="5 6" id="KW-0472">Membrane</keyword>
<evidence type="ECO:0000259" key="7">
    <source>
        <dbReference type="Pfam" id="PF00892"/>
    </source>
</evidence>
<dbReference type="InterPro" id="IPR037185">
    <property type="entry name" value="EmrE-like"/>
</dbReference>
<feature type="transmembrane region" description="Helical" evidence="6">
    <location>
        <begin position="124"/>
        <end position="141"/>
    </location>
</feature>
<comment type="subcellular location">
    <subcellularLocation>
        <location evidence="1">Membrane</location>
        <topology evidence="1">Multi-pass membrane protein</topology>
    </subcellularLocation>
</comment>
<dbReference type="Proteomes" id="UP001195941">
    <property type="component" value="Unassembled WGS sequence"/>
</dbReference>
<evidence type="ECO:0000256" key="5">
    <source>
        <dbReference type="ARBA" id="ARBA00023136"/>
    </source>
</evidence>
<feature type="domain" description="EamA" evidence="7">
    <location>
        <begin position="151"/>
        <end position="288"/>
    </location>
</feature>
<evidence type="ECO:0000256" key="2">
    <source>
        <dbReference type="ARBA" id="ARBA00009853"/>
    </source>
</evidence>
<reference evidence="8 9" key="1">
    <citation type="journal article" date="2021" name="Arch. Microbiol.">
        <title>Thalassobius aquimarinus sp. nov., isolated from the Sea of Japan seashore.</title>
        <authorList>
            <person name="Kurilenko V.V."/>
            <person name="Romanenko L.A."/>
            <person name="Chernysheva N.Y."/>
            <person name="Velansky P.V."/>
            <person name="Tekutyeva L.A."/>
            <person name="Isaeva M.P."/>
            <person name="Mikhailov V.V."/>
        </authorList>
    </citation>
    <scope>NUCLEOTIDE SEQUENCE [LARGE SCALE GENOMIC DNA]</scope>
    <source>
        <strain evidence="8 9">KMM 8518</strain>
    </source>
</reference>
<comment type="similarity">
    <text evidence="2">Belongs to the drug/metabolite transporter (DMT) superfamily. 10 TMS drug/metabolite exporter (DME) (TC 2.A.7.3) family.</text>
</comment>
<proteinExistence type="inferred from homology"/>
<feature type="transmembrane region" description="Helical" evidence="6">
    <location>
        <begin position="68"/>
        <end position="92"/>
    </location>
</feature>
<keyword evidence="9" id="KW-1185">Reference proteome</keyword>
<feature type="transmembrane region" description="Helical" evidence="6">
    <location>
        <begin position="35"/>
        <end position="56"/>
    </location>
</feature>
<sequence length="308" mass="33004">MTQDRPLFGIALMLAFSAMAPFADAIAKILGQTLPISLIVLFRFVAQLAILLPLVMLSRRTWSFTPRVLKLSLIRTVLHILGIGLMVAALRVLPLADAIAIAFVLPFLMLLLGKVFLNEEVGPRRLAACAVGFAGTLLIVQPSFQQVGWQALLPLAVAVNFAFFILVTRSVSKEIDPMALQVVSGGMAVVILLPLLAGYYLWAGQASMPAAPDGTEWALLGAMGAIGTVAHLLMTWSLRYAPSTTLAPIQYVELPMTTFVGWLIFSDLPNWLAALGITISVSAGIYIILRERAMLAPAKAPPPPAPAP</sequence>
<protein>
    <submittedName>
        <fullName evidence="8">DMT family transporter</fullName>
    </submittedName>
</protein>
<dbReference type="InterPro" id="IPR000620">
    <property type="entry name" value="EamA_dom"/>
</dbReference>
<name>A0ABS5HV49_9RHOB</name>
<evidence type="ECO:0000313" key="9">
    <source>
        <dbReference type="Proteomes" id="UP001195941"/>
    </source>
</evidence>